<reference evidence="1 2" key="1">
    <citation type="journal article" date="2022" name="Plant J.">
        <title>Chromosome-level genome of Camellia lanceoleosa provides a valuable resource for understanding genome evolution and self-incompatibility.</title>
        <authorList>
            <person name="Gong W."/>
            <person name="Xiao S."/>
            <person name="Wang L."/>
            <person name="Liao Z."/>
            <person name="Chang Y."/>
            <person name="Mo W."/>
            <person name="Hu G."/>
            <person name="Li W."/>
            <person name="Zhao G."/>
            <person name="Zhu H."/>
            <person name="Hu X."/>
            <person name="Ji K."/>
            <person name="Xiang X."/>
            <person name="Song Q."/>
            <person name="Yuan D."/>
            <person name="Jin S."/>
            <person name="Zhang L."/>
        </authorList>
    </citation>
    <scope>NUCLEOTIDE SEQUENCE [LARGE SCALE GENOMIC DNA]</scope>
    <source>
        <strain evidence="1">SQ_2022a</strain>
    </source>
</reference>
<evidence type="ECO:0000313" key="1">
    <source>
        <dbReference type="EMBL" id="KAI8016648.1"/>
    </source>
</evidence>
<comment type="caution">
    <text evidence="1">The sequence shown here is derived from an EMBL/GenBank/DDBJ whole genome shotgun (WGS) entry which is preliminary data.</text>
</comment>
<keyword evidence="2" id="KW-1185">Reference proteome</keyword>
<sequence length="226" mass="24772">MPLAMGSSQFDPNRTNDPESTRPKGHCVAVRVTNEDPDDGFKPTSEKVQASDYMDNKIHKGWLDNRIAMRVRAERPPWYLSVVGGALYKAPTSSAAMVLEYVGYLEKGKSLLRFTVSRRVVGFVGGERCSNKNEGPSNVNVELLSPTGDLVTSVLTSPTGSYSFTNIIPGKYKLHASRPDFNVEVRGSAEVEFGFENGLVDDIFFVPGYDIRGSVVAQAAPIFDML</sequence>
<evidence type="ECO:0000313" key="2">
    <source>
        <dbReference type="Proteomes" id="UP001060215"/>
    </source>
</evidence>
<organism evidence="1 2">
    <name type="scientific">Camellia lanceoleosa</name>
    <dbReference type="NCBI Taxonomy" id="1840588"/>
    <lineage>
        <taxon>Eukaryota</taxon>
        <taxon>Viridiplantae</taxon>
        <taxon>Streptophyta</taxon>
        <taxon>Embryophyta</taxon>
        <taxon>Tracheophyta</taxon>
        <taxon>Spermatophyta</taxon>
        <taxon>Magnoliopsida</taxon>
        <taxon>eudicotyledons</taxon>
        <taxon>Gunneridae</taxon>
        <taxon>Pentapetalae</taxon>
        <taxon>asterids</taxon>
        <taxon>Ericales</taxon>
        <taxon>Theaceae</taxon>
        <taxon>Camellia</taxon>
    </lineage>
</organism>
<gene>
    <name evidence="1" type="ORF">LOK49_LG05G03433</name>
</gene>
<protein>
    <submittedName>
        <fullName evidence="1">Acetyl-CoA carboxylase 1</fullName>
    </submittedName>
</protein>
<accession>A0ACC0HVB8</accession>
<dbReference type="Proteomes" id="UP001060215">
    <property type="component" value="Chromosome 4"/>
</dbReference>
<dbReference type="EMBL" id="CM045761">
    <property type="protein sequence ID" value="KAI8016648.1"/>
    <property type="molecule type" value="Genomic_DNA"/>
</dbReference>
<proteinExistence type="predicted"/>
<name>A0ACC0HVB8_9ERIC</name>